<feature type="compositionally biased region" description="Basic and acidic residues" evidence="1">
    <location>
        <begin position="1"/>
        <end position="11"/>
    </location>
</feature>
<sequence>MSKDYRFRKEESDDFDNQDWVVGKQNDESKVEQTKAELVRKKRASKDMAAARNKQNDDAESVH</sequence>
<keyword evidence="3" id="KW-1185">Reference proteome</keyword>
<reference evidence="3" key="1">
    <citation type="journal article" date="2014" name="Environ. Microbiol.">
        <title>Comparative genomics of the marine bacterial genus Glaciecola reveals the high degree of genomic diversity and genomic characteristic for cold adaptation.</title>
        <authorList>
            <person name="Qin Q.L."/>
            <person name="Xie B.B."/>
            <person name="Yu Y."/>
            <person name="Shu Y.L."/>
            <person name="Rong J.C."/>
            <person name="Zhang Y.J."/>
            <person name="Zhao D.L."/>
            <person name="Chen X.L."/>
            <person name="Zhang X.Y."/>
            <person name="Chen B."/>
            <person name="Zhou B.C."/>
            <person name="Zhang Y.Z."/>
        </authorList>
    </citation>
    <scope>NUCLEOTIDE SEQUENCE [LARGE SCALE GENOMIC DNA]</scope>
    <source>
        <strain evidence="3">ACAM 615</strain>
    </source>
</reference>
<dbReference type="STRING" id="1121922.GCA_000428905_01948"/>
<comment type="caution">
    <text evidence="2">The sequence shown here is derived from an EMBL/GenBank/DDBJ whole genome shotgun (WGS) entry which is preliminary data.</text>
</comment>
<feature type="compositionally biased region" description="Basic and acidic residues" evidence="1">
    <location>
        <begin position="25"/>
        <end position="39"/>
    </location>
</feature>
<protein>
    <submittedName>
        <fullName evidence="2">Uncharacterized protein</fullName>
    </submittedName>
</protein>
<evidence type="ECO:0000256" key="1">
    <source>
        <dbReference type="SAM" id="MobiDB-lite"/>
    </source>
</evidence>
<name>K6ZIB9_9ALTE</name>
<evidence type="ECO:0000313" key="2">
    <source>
        <dbReference type="EMBL" id="GAC28638.1"/>
    </source>
</evidence>
<evidence type="ECO:0000313" key="3">
    <source>
        <dbReference type="Proteomes" id="UP000006251"/>
    </source>
</evidence>
<dbReference type="Proteomes" id="UP000006251">
    <property type="component" value="Unassembled WGS sequence"/>
</dbReference>
<dbReference type="AlphaFoldDB" id="K6ZIB9"/>
<accession>K6ZIB9</accession>
<feature type="compositionally biased region" description="Basic and acidic residues" evidence="1">
    <location>
        <begin position="54"/>
        <end position="63"/>
    </location>
</feature>
<dbReference type="EMBL" id="BAEQ01000028">
    <property type="protein sequence ID" value="GAC28638.1"/>
    <property type="molecule type" value="Genomic_DNA"/>
</dbReference>
<organism evidence="2 3">
    <name type="scientific">Brumicola pallidula DSM 14239 = ACAM 615</name>
    <dbReference type="NCBI Taxonomy" id="1121922"/>
    <lineage>
        <taxon>Bacteria</taxon>
        <taxon>Pseudomonadati</taxon>
        <taxon>Pseudomonadota</taxon>
        <taxon>Gammaproteobacteria</taxon>
        <taxon>Alteromonadales</taxon>
        <taxon>Alteromonadaceae</taxon>
        <taxon>Brumicola</taxon>
    </lineage>
</organism>
<dbReference type="OrthoDB" id="6322582at2"/>
<feature type="region of interest" description="Disordered" evidence="1">
    <location>
        <begin position="1"/>
        <end position="63"/>
    </location>
</feature>
<dbReference type="RefSeq" id="WP_006010943.1">
    <property type="nucleotide sequence ID" value="NZ_BAEQ01000028.1"/>
</dbReference>
<gene>
    <name evidence="2" type="ORF">GPAL_1775</name>
</gene>
<proteinExistence type="predicted"/>